<evidence type="ECO:0000259" key="1">
    <source>
        <dbReference type="Pfam" id="PF05695"/>
    </source>
</evidence>
<sequence>MRGHQIKLFIFEFREILREIKNSRYFVDSWTQFSGIFHSIFFRSRTFSKTF</sequence>
<dbReference type="RefSeq" id="YP_009869846.1">
    <property type="nucleotide sequence ID" value="NC_049109.1"/>
</dbReference>
<evidence type="ECO:0000313" key="2">
    <source>
        <dbReference type="EMBL" id="QKJ81770.1"/>
    </source>
</evidence>
<reference evidence="2" key="1">
    <citation type="journal article" date="2020" name="Sci. Rep.">
        <title>Plastome Structural Conservation and Evolution in the Clusioid Clade of Malpighiales.</title>
        <authorList>
            <person name="Jin D.-M."/>
            <person name="Jin J.-J."/>
            <person name="Yi T.-S."/>
        </authorList>
    </citation>
    <scope>NUCLEOTIDE SEQUENCE</scope>
</reference>
<feature type="domain" description="Ycf2 N-terminal" evidence="1">
    <location>
        <begin position="1"/>
        <end position="51"/>
    </location>
</feature>
<dbReference type="GeneID" id="55762275"/>
<dbReference type="GeneID" id="55762237"/>
<gene>
    <name evidence="2" type="primary">ycf2</name>
</gene>
<dbReference type="EMBL" id="MK995179">
    <property type="protein sequence ID" value="QKJ81770.1"/>
    <property type="molecule type" value="Genomic_DNA"/>
</dbReference>
<organism evidence="2">
    <name type="scientific">Tristicha trifaria</name>
    <dbReference type="NCBI Taxonomy" id="51607"/>
    <lineage>
        <taxon>Eukaryota</taxon>
        <taxon>Viridiplantae</taxon>
        <taxon>Streptophyta</taxon>
        <taxon>Embryophyta</taxon>
        <taxon>Tracheophyta</taxon>
        <taxon>Spermatophyta</taxon>
        <taxon>Magnoliopsida</taxon>
        <taxon>eudicotyledons</taxon>
        <taxon>Gunneridae</taxon>
        <taxon>Pentapetalae</taxon>
        <taxon>rosids</taxon>
        <taxon>fabids</taxon>
        <taxon>Malpighiales</taxon>
        <taxon>Podostemaceae</taxon>
        <taxon>Tristichoideae</taxon>
        <taxon>Tristicha</taxon>
    </lineage>
</organism>
<protein>
    <recommendedName>
        <fullName evidence="1">Ycf2 N-terminal domain-containing protein</fullName>
    </recommendedName>
</protein>
<accession>A0A6M8TTJ4</accession>
<dbReference type="Pfam" id="PF05695">
    <property type="entry name" value="Ycf2"/>
    <property type="match status" value="1"/>
</dbReference>
<name>A0A6M8TTJ4_9ROSI</name>
<geneLocation type="plastid" evidence="2"/>
<dbReference type="RefSeq" id="YP_009869829.1">
    <property type="nucleotide sequence ID" value="NC_049109.1"/>
</dbReference>
<proteinExistence type="predicted"/>
<dbReference type="EMBL" id="MK995179">
    <property type="protein sequence ID" value="QKJ81787.1"/>
    <property type="molecule type" value="Genomic_DNA"/>
</dbReference>
<keyword evidence="2" id="KW-0934">Plastid</keyword>
<dbReference type="InterPro" id="IPR056777">
    <property type="entry name" value="Ycf2_N"/>
</dbReference>
<dbReference type="AlphaFoldDB" id="A0A6M8TTJ4"/>